<evidence type="ECO:0000256" key="5">
    <source>
        <dbReference type="SAM" id="Coils"/>
    </source>
</evidence>
<evidence type="ECO:0000256" key="3">
    <source>
        <dbReference type="ARBA" id="ARBA00023054"/>
    </source>
</evidence>
<keyword evidence="6" id="KW-1185">Reference proteome</keyword>
<dbReference type="GeneID" id="102803500"/>
<dbReference type="Proteomes" id="UP000694865">
    <property type="component" value="Unplaced"/>
</dbReference>
<keyword evidence="3 5" id="KW-0175">Coiled coil</keyword>
<feature type="coiled-coil region" evidence="5">
    <location>
        <begin position="5"/>
        <end position="32"/>
    </location>
</feature>
<protein>
    <recommendedName>
        <fullName evidence="2">Coiled-coil domain-containing protein 39</fullName>
    </recommendedName>
</protein>
<gene>
    <name evidence="7" type="primary">LOC102803500</name>
</gene>
<dbReference type="Pfam" id="PF24161">
    <property type="entry name" value="CCDC39"/>
    <property type="match status" value="1"/>
</dbReference>
<comment type="similarity">
    <text evidence="1">Belongs to the CCDC39 family.</text>
</comment>
<dbReference type="RefSeq" id="XP_006819018.1">
    <property type="nucleotide sequence ID" value="XM_006818955.1"/>
</dbReference>
<organism evidence="6 7">
    <name type="scientific">Saccoglossus kowalevskii</name>
    <name type="common">Acorn worm</name>
    <dbReference type="NCBI Taxonomy" id="10224"/>
    <lineage>
        <taxon>Eukaryota</taxon>
        <taxon>Metazoa</taxon>
        <taxon>Hemichordata</taxon>
        <taxon>Enteropneusta</taxon>
        <taxon>Harrimaniidae</taxon>
        <taxon>Saccoglossus</taxon>
    </lineage>
</organism>
<proteinExistence type="inferred from homology"/>
<accession>A0ABM0MG77</accession>
<evidence type="ECO:0000256" key="1">
    <source>
        <dbReference type="ARBA" id="ARBA00005805"/>
    </source>
</evidence>
<evidence type="ECO:0000313" key="6">
    <source>
        <dbReference type="Proteomes" id="UP000694865"/>
    </source>
</evidence>
<sequence length="80" mass="9515">MKERRQEINIHYDMLRAQLKAADEEKSTVSAELHERITKIDKLRKRYEILMVSMAPPEGEEDKSQAYYVIKVSLIKTKEY</sequence>
<evidence type="ECO:0000313" key="7">
    <source>
        <dbReference type="RefSeq" id="XP_006819018.1"/>
    </source>
</evidence>
<comment type="function">
    <text evidence="4">Required for assembly of dynein regulatory complex (DRC) and inner dynein arm (IDA) complexes, which are responsible for ciliary beat regulation, thereby playing a central role in motility in cilia and flagella. Probably acts together with CCDC40 to form a molecular ruler that determines the 96 nanometer (nm) repeat length and arrangements of components in cilia and flagella. Not required for outer dynein arm complexes assembly.</text>
</comment>
<evidence type="ECO:0000256" key="4">
    <source>
        <dbReference type="ARBA" id="ARBA00045182"/>
    </source>
</evidence>
<reference evidence="7" key="1">
    <citation type="submission" date="2025-08" db="UniProtKB">
        <authorList>
            <consortium name="RefSeq"/>
        </authorList>
    </citation>
    <scope>IDENTIFICATION</scope>
    <source>
        <tissue evidence="7">Testes</tissue>
    </source>
</reference>
<evidence type="ECO:0000256" key="2">
    <source>
        <dbReference type="ARBA" id="ARBA00016725"/>
    </source>
</evidence>
<dbReference type="InterPro" id="IPR033290">
    <property type="entry name" value="CCDC39"/>
</dbReference>
<name>A0ABM0MG77_SACKO</name>
<dbReference type="PANTHER" id="PTHR18962:SF0">
    <property type="entry name" value="COILED-COIL DOMAIN-CONTAINING PROTEIN 39"/>
    <property type="match status" value="1"/>
</dbReference>
<dbReference type="PANTHER" id="PTHR18962">
    <property type="entry name" value="COILED-COIL DOMAIN-CONTAINING PROTEIN 39"/>
    <property type="match status" value="1"/>
</dbReference>